<dbReference type="InterPro" id="IPR051542">
    <property type="entry name" value="Hydrogenase_cytochrome"/>
</dbReference>
<dbReference type="InterPro" id="IPR011577">
    <property type="entry name" value="Cyt_b561_bac/Ni-Hgenase"/>
</dbReference>
<comment type="similarity">
    <text evidence="2">Belongs to the HupC/HyaC/HydC family.</text>
</comment>
<feature type="transmembrane region" description="Helical" evidence="12">
    <location>
        <begin position="22"/>
        <end position="42"/>
    </location>
</feature>
<evidence type="ECO:0000256" key="12">
    <source>
        <dbReference type="SAM" id="Phobius"/>
    </source>
</evidence>
<dbReference type="GO" id="GO:0020037">
    <property type="term" value="F:heme binding"/>
    <property type="evidence" value="ECO:0007669"/>
    <property type="project" value="TreeGrafter"/>
</dbReference>
<keyword evidence="5" id="KW-0349">Heme</keyword>
<dbReference type="RefSeq" id="WP_149070696.1">
    <property type="nucleotide sequence ID" value="NZ_VTHL01000008.1"/>
</dbReference>
<dbReference type="EMBL" id="VTHL01000008">
    <property type="protein sequence ID" value="TYZ10021.1"/>
    <property type="molecule type" value="Genomic_DNA"/>
</dbReference>
<keyword evidence="3" id="KW-0813">Transport</keyword>
<evidence type="ECO:0000256" key="10">
    <source>
        <dbReference type="ARBA" id="ARBA00023004"/>
    </source>
</evidence>
<proteinExistence type="inferred from homology"/>
<keyword evidence="10" id="KW-0408">Iron</keyword>
<dbReference type="PANTHER" id="PTHR30485">
    <property type="entry name" value="NI/FE-HYDROGENASE 1 B-TYPE CYTOCHROME SUBUNIT"/>
    <property type="match status" value="1"/>
</dbReference>
<evidence type="ECO:0000313" key="14">
    <source>
        <dbReference type="EMBL" id="TYZ10021.1"/>
    </source>
</evidence>
<name>A0A5D6V1U9_9BACT</name>
<keyword evidence="15" id="KW-1185">Reference proteome</keyword>
<evidence type="ECO:0000256" key="4">
    <source>
        <dbReference type="ARBA" id="ARBA00022475"/>
    </source>
</evidence>
<dbReference type="Proteomes" id="UP000322791">
    <property type="component" value="Unassembled WGS sequence"/>
</dbReference>
<reference evidence="14 15" key="1">
    <citation type="submission" date="2019-08" db="EMBL/GenBank/DDBJ databases">
        <authorList>
            <person name="Seo M.-J."/>
        </authorList>
    </citation>
    <scope>NUCLEOTIDE SEQUENCE [LARGE SCALE GENOMIC DNA]</scope>
    <source>
        <strain evidence="14 15">KIGAM108</strain>
    </source>
</reference>
<keyword evidence="4" id="KW-1003">Cell membrane</keyword>
<keyword evidence="9 12" id="KW-1133">Transmembrane helix</keyword>
<dbReference type="GO" id="GO:0005886">
    <property type="term" value="C:plasma membrane"/>
    <property type="evidence" value="ECO:0007669"/>
    <property type="project" value="UniProtKB-SubCell"/>
</dbReference>
<dbReference type="GO" id="GO:0022904">
    <property type="term" value="P:respiratory electron transport chain"/>
    <property type="evidence" value="ECO:0007669"/>
    <property type="project" value="InterPro"/>
</dbReference>
<keyword evidence="11 12" id="KW-0472">Membrane</keyword>
<evidence type="ECO:0000256" key="9">
    <source>
        <dbReference type="ARBA" id="ARBA00022989"/>
    </source>
</evidence>
<feature type="transmembrane region" description="Helical" evidence="12">
    <location>
        <begin position="81"/>
        <end position="103"/>
    </location>
</feature>
<evidence type="ECO:0000256" key="7">
    <source>
        <dbReference type="ARBA" id="ARBA00022723"/>
    </source>
</evidence>
<dbReference type="Gene3D" id="1.20.950.20">
    <property type="entry name" value="Transmembrane di-heme cytochromes, Chain C"/>
    <property type="match status" value="1"/>
</dbReference>
<evidence type="ECO:0000256" key="2">
    <source>
        <dbReference type="ARBA" id="ARBA00008622"/>
    </source>
</evidence>
<dbReference type="GO" id="GO:0005506">
    <property type="term" value="F:iron ion binding"/>
    <property type="evidence" value="ECO:0007669"/>
    <property type="project" value="InterPro"/>
</dbReference>
<comment type="subcellular location">
    <subcellularLocation>
        <location evidence="1">Cell membrane</location>
        <topology evidence="1">Multi-pass membrane protein</topology>
    </subcellularLocation>
</comment>
<feature type="domain" description="Cytochrome b561 bacterial/Ni-hydrogenase" evidence="13">
    <location>
        <begin position="13"/>
        <end position="211"/>
    </location>
</feature>
<evidence type="ECO:0000259" key="13">
    <source>
        <dbReference type="Pfam" id="PF01292"/>
    </source>
</evidence>
<dbReference type="Pfam" id="PF01292">
    <property type="entry name" value="Ni_hydr_CYTB"/>
    <property type="match status" value="1"/>
</dbReference>
<comment type="caution">
    <text evidence="14">The sequence shown here is derived from an EMBL/GenBank/DDBJ whole genome shotgun (WGS) entry which is preliminary data.</text>
</comment>
<protein>
    <submittedName>
        <fullName evidence="14">Cytochrome b/b6 domain-containing protein</fullName>
    </submittedName>
</protein>
<keyword evidence="6 12" id="KW-0812">Transmembrane</keyword>
<dbReference type="AlphaFoldDB" id="A0A5D6V1U9"/>
<dbReference type="SUPFAM" id="SSF81342">
    <property type="entry name" value="Transmembrane di-heme cytochromes"/>
    <property type="match status" value="1"/>
</dbReference>
<gene>
    <name evidence="14" type="ORF">FY528_09140</name>
</gene>
<evidence type="ECO:0000256" key="1">
    <source>
        <dbReference type="ARBA" id="ARBA00004651"/>
    </source>
</evidence>
<dbReference type="GO" id="GO:0009055">
    <property type="term" value="F:electron transfer activity"/>
    <property type="evidence" value="ECO:0007669"/>
    <property type="project" value="InterPro"/>
</dbReference>
<evidence type="ECO:0000256" key="6">
    <source>
        <dbReference type="ARBA" id="ARBA00022692"/>
    </source>
</evidence>
<organism evidence="14 15">
    <name type="scientific">Hymenobacter lutimineralis</name>
    <dbReference type="NCBI Taxonomy" id="2606448"/>
    <lineage>
        <taxon>Bacteria</taxon>
        <taxon>Pseudomonadati</taxon>
        <taxon>Bacteroidota</taxon>
        <taxon>Cytophagia</taxon>
        <taxon>Cytophagales</taxon>
        <taxon>Hymenobacteraceae</taxon>
        <taxon>Hymenobacter</taxon>
    </lineage>
</organism>
<dbReference type="PRINTS" id="PR00161">
    <property type="entry name" value="NIHGNASECYTB"/>
</dbReference>
<dbReference type="InterPro" id="IPR016174">
    <property type="entry name" value="Di-haem_cyt_TM"/>
</dbReference>
<evidence type="ECO:0000256" key="8">
    <source>
        <dbReference type="ARBA" id="ARBA00022982"/>
    </source>
</evidence>
<evidence type="ECO:0000313" key="15">
    <source>
        <dbReference type="Proteomes" id="UP000322791"/>
    </source>
</evidence>
<accession>A0A5D6V1U9</accession>
<dbReference type="InterPro" id="IPR000516">
    <property type="entry name" value="Ni-dep_Hydgase_cyt-B"/>
</dbReference>
<evidence type="ECO:0000256" key="3">
    <source>
        <dbReference type="ARBA" id="ARBA00022448"/>
    </source>
</evidence>
<keyword evidence="8" id="KW-0249">Electron transport</keyword>
<feature type="transmembrane region" description="Helical" evidence="12">
    <location>
        <begin position="136"/>
        <end position="157"/>
    </location>
</feature>
<evidence type="ECO:0000256" key="5">
    <source>
        <dbReference type="ARBA" id="ARBA00022617"/>
    </source>
</evidence>
<sequence>MPQTTETTPVKKYSAGLRIWHWSNYLVISGLLSTILFLRVIINMRGLFPKMQQVLQEQGISATEQQLRGVGRLVSHRIWGWHIYLGVALAVLLGWRIIAELVAPAMQRFRARLQRAAQAPAEGTGFRLRKSTAVKYSYLIFYLLLTVMVVTGLLLVYADDVEALHKLEHDIKEIHNVNMYLILAFIVVHIVGVVWAELHKDRGITSDMLHGGTLADKE</sequence>
<feature type="transmembrane region" description="Helical" evidence="12">
    <location>
        <begin position="177"/>
        <end position="198"/>
    </location>
</feature>
<keyword evidence="7" id="KW-0479">Metal-binding</keyword>
<evidence type="ECO:0000256" key="11">
    <source>
        <dbReference type="ARBA" id="ARBA00023136"/>
    </source>
</evidence>
<dbReference type="PANTHER" id="PTHR30485:SF0">
    <property type="entry name" value="NI_FE-HYDROGENASE 1 B-TYPE CYTOCHROME SUBUNIT-RELATED"/>
    <property type="match status" value="1"/>
</dbReference>